<dbReference type="Proteomes" id="UP000789920">
    <property type="component" value="Unassembled WGS sequence"/>
</dbReference>
<proteinExistence type="predicted"/>
<evidence type="ECO:0000313" key="2">
    <source>
        <dbReference type="Proteomes" id="UP000789920"/>
    </source>
</evidence>
<keyword evidence="2" id="KW-1185">Reference proteome</keyword>
<gene>
    <name evidence="1" type="ORF">RPERSI_LOCUS12894</name>
</gene>
<dbReference type="EMBL" id="CAJVQC010028018">
    <property type="protein sequence ID" value="CAG8738318.1"/>
    <property type="molecule type" value="Genomic_DNA"/>
</dbReference>
<evidence type="ECO:0000313" key="1">
    <source>
        <dbReference type="EMBL" id="CAG8738318.1"/>
    </source>
</evidence>
<organism evidence="1 2">
    <name type="scientific">Racocetra persica</name>
    <dbReference type="NCBI Taxonomy" id="160502"/>
    <lineage>
        <taxon>Eukaryota</taxon>
        <taxon>Fungi</taxon>
        <taxon>Fungi incertae sedis</taxon>
        <taxon>Mucoromycota</taxon>
        <taxon>Glomeromycotina</taxon>
        <taxon>Glomeromycetes</taxon>
        <taxon>Diversisporales</taxon>
        <taxon>Gigasporaceae</taxon>
        <taxon>Racocetra</taxon>
    </lineage>
</organism>
<comment type="caution">
    <text evidence="1">The sequence shown here is derived from an EMBL/GenBank/DDBJ whole genome shotgun (WGS) entry which is preliminary data.</text>
</comment>
<protein>
    <submittedName>
        <fullName evidence="1">29192_t:CDS:1</fullName>
    </submittedName>
</protein>
<feature type="non-terminal residue" evidence="1">
    <location>
        <position position="1"/>
    </location>
</feature>
<reference evidence="1" key="1">
    <citation type="submission" date="2021-06" db="EMBL/GenBank/DDBJ databases">
        <authorList>
            <person name="Kallberg Y."/>
            <person name="Tangrot J."/>
            <person name="Rosling A."/>
        </authorList>
    </citation>
    <scope>NUCLEOTIDE SEQUENCE</scope>
    <source>
        <strain evidence="1">MA461A</strain>
    </source>
</reference>
<accession>A0ACA9Q883</accession>
<sequence length="47" mass="5546">SKEKQKLWERVVEIWNEIGFDAINKLYESMPKRIVAVIEAEGGYTNY</sequence>
<name>A0ACA9Q883_9GLOM</name>